<proteinExistence type="predicted"/>
<evidence type="ECO:0000259" key="1">
    <source>
        <dbReference type="Pfam" id="PF18588"/>
    </source>
</evidence>
<evidence type="ECO:0000313" key="3">
    <source>
        <dbReference type="Proteomes" id="UP000469724"/>
    </source>
</evidence>
<dbReference type="Proteomes" id="UP000469724">
    <property type="component" value="Unassembled WGS sequence"/>
</dbReference>
<name>A0A7K3NHL5_9BACT</name>
<accession>A0A7K3NHL5</accession>
<gene>
    <name evidence="2" type="ORF">G3N56_02920</name>
</gene>
<dbReference type="RefSeq" id="WP_163300745.1">
    <property type="nucleotide sequence ID" value="NZ_JAAGRQ010000008.1"/>
</dbReference>
<dbReference type="Pfam" id="PF18588">
    <property type="entry name" value="WcbI"/>
    <property type="match status" value="1"/>
</dbReference>
<reference evidence="2 3" key="1">
    <citation type="submission" date="2020-02" db="EMBL/GenBank/DDBJ databases">
        <title>Comparative genomics of sulfur disproportionating microorganisms.</title>
        <authorList>
            <person name="Ward L.M."/>
            <person name="Bertran E."/>
            <person name="Johnston D.T."/>
        </authorList>
    </citation>
    <scope>NUCLEOTIDE SEQUENCE [LARGE SCALE GENOMIC DNA]</scope>
    <source>
        <strain evidence="2 3">DSM 3696</strain>
    </source>
</reference>
<comment type="caution">
    <text evidence="2">The sequence shown here is derived from an EMBL/GenBank/DDBJ whole genome shotgun (WGS) entry which is preliminary data.</text>
</comment>
<keyword evidence="3" id="KW-1185">Reference proteome</keyword>
<organism evidence="2 3">
    <name type="scientific">Desulfolutivibrio sulfodismutans</name>
    <dbReference type="NCBI Taxonomy" id="63561"/>
    <lineage>
        <taxon>Bacteria</taxon>
        <taxon>Pseudomonadati</taxon>
        <taxon>Thermodesulfobacteriota</taxon>
        <taxon>Desulfovibrionia</taxon>
        <taxon>Desulfovibrionales</taxon>
        <taxon>Desulfovibrionaceae</taxon>
        <taxon>Desulfolutivibrio</taxon>
    </lineage>
</organism>
<dbReference type="Gene3D" id="3.40.50.12080">
    <property type="match status" value="2"/>
</dbReference>
<dbReference type="InterPro" id="IPR041307">
    <property type="entry name" value="WcbI"/>
</dbReference>
<protein>
    <recommendedName>
        <fullName evidence="1">Polysaccharide biosynthesis enzyme WcbI domain-containing protein</fullName>
    </recommendedName>
</protein>
<sequence>MKKFMLVGNCQTGPISSLMSLSKTFSETYDIVPFSLIHTVDKTTLSDISLIKKVDLIISQQLYNEQFGIFNTKVLSEICKKENVQLIILSNPFFKGYYPFAIHLHNIDPQKQKVPISQDGIIFYSYHKKLTVEQACTLWTKISSSTVTRDFATKTCASSLKEFVQRERHEPSTEVVLRYFLKNYRSKKLMHSLNHPTNILYKEIVQTYMRSLGINEEIPIPKNELQGNVSYPIMDAVRHALRLTHACDDAFTVFGIKKDLLSYAEYLYDFYKNNTEIFKLNVHRCTTTIDTISEIESSL</sequence>
<dbReference type="EMBL" id="JAAGRQ010000008">
    <property type="protein sequence ID" value="NDY55694.1"/>
    <property type="molecule type" value="Genomic_DNA"/>
</dbReference>
<feature type="domain" description="Polysaccharide biosynthesis enzyme WcbI" evidence="1">
    <location>
        <begin position="4"/>
        <end position="216"/>
    </location>
</feature>
<dbReference type="AlphaFoldDB" id="A0A7K3NHL5"/>
<evidence type="ECO:0000313" key="2">
    <source>
        <dbReference type="EMBL" id="NDY55694.1"/>
    </source>
</evidence>